<protein>
    <recommendedName>
        <fullName evidence="6">Clathrin light chain</fullName>
    </recommendedName>
</protein>
<gene>
    <name evidence="8" type="ORF">C7M61_004408</name>
</gene>
<sequence>MAEKYPEIDVEANDQELGGDFLSRESELLGDEFKTDQDKEVLEESEGDDEINDFKEQFPEVEGSANVIAQQEAEQDGEDEDEFEGFNSAPSATKDLSESEPLKEWKERRDLEIEEREKANSKKKEDIISKAQQGIDDFYDNYNNKRELHAKDILKEQEEFLEKRDKFLSRGTLWDRVNELVSEVGELPEDGRDKTRFKGLLNKLKGKENVPGAGGYTAE</sequence>
<keyword evidence="3 6" id="KW-0472">Membrane</keyword>
<comment type="subcellular location">
    <subcellularLocation>
        <location evidence="1 6">Cytoplasmic vesicle membrane</location>
        <topology evidence="1 6">Peripheral membrane protein</topology>
        <orientation evidence="1 6">Cytoplasmic side</orientation>
    </subcellularLocation>
    <subcellularLocation>
        <location evidence="6">Membrane</location>
        <location evidence="6">Coated pit</location>
        <topology evidence="6">Peripheral membrane protein</topology>
        <orientation evidence="6">Cytoplasmic side</orientation>
    </subcellularLocation>
    <text evidence="6">Cytoplasmic face of coated pits and vesicles.</text>
</comment>
<dbReference type="RefSeq" id="XP_024712110.1">
    <property type="nucleotide sequence ID" value="XM_024859728.1"/>
</dbReference>
<dbReference type="Pfam" id="PF01086">
    <property type="entry name" value="Clathrin_lg_ch"/>
    <property type="match status" value="1"/>
</dbReference>
<feature type="region of interest" description="Disordered" evidence="7">
    <location>
        <begin position="1"/>
        <end position="109"/>
    </location>
</feature>
<evidence type="ECO:0000256" key="6">
    <source>
        <dbReference type="RuleBase" id="RU363137"/>
    </source>
</evidence>
<dbReference type="Proteomes" id="UP000241107">
    <property type="component" value="Unassembled WGS sequence"/>
</dbReference>
<dbReference type="GO" id="GO:0030132">
    <property type="term" value="C:clathrin coat of coated pit"/>
    <property type="evidence" value="ECO:0007669"/>
    <property type="project" value="InterPro"/>
</dbReference>
<evidence type="ECO:0000256" key="7">
    <source>
        <dbReference type="SAM" id="MobiDB-lite"/>
    </source>
</evidence>
<dbReference type="GeneID" id="36567795"/>
<dbReference type="GO" id="GO:0006886">
    <property type="term" value="P:intracellular protein transport"/>
    <property type="evidence" value="ECO:0007669"/>
    <property type="project" value="InterPro"/>
</dbReference>
<proteinExistence type="inferred from homology"/>
<evidence type="ECO:0000313" key="9">
    <source>
        <dbReference type="Proteomes" id="UP000241107"/>
    </source>
</evidence>
<comment type="function">
    <text evidence="6">Clathrin is the major protein of the polyhedral coat of coated pits and vesicles.</text>
</comment>
<accession>A0A2P7YI26</accession>
<evidence type="ECO:0000256" key="1">
    <source>
        <dbReference type="ARBA" id="ARBA00004180"/>
    </source>
</evidence>
<name>A0A2P7YI26_9ASCO</name>
<evidence type="ECO:0000256" key="5">
    <source>
        <dbReference type="ARBA" id="ARBA00023329"/>
    </source>
</evidence>
<evidence type="ECO:0000256" key="2">
    <source>
        <dbReference type="ARBA" id="ARBA00005263"/>
    </source>
</evidence>
<dbReference type="GO" id="GO:0005198">
    <property type="term" value="F:structural molecule activity"/>
    <property type="evidence" value="ECO:0007669"/>
    <property type="project" value="InterPro"/>
</dbReference>
<comment type="caution">
    <text evidence="8">The sequence shown here is derived from an EMBL/GenBank/DDBJ whole genome shotgun (WGS) entry which is preliminary data.</text>
</comment>
<keyword evidence="5 6" id="KW-0968">Cytoplasmic vesicle</keyword>
<dbReference type="VEuPathDB" id="FungiDB:C7M61_004408"/>
<keyword evidence="4 6" id="KW-0168">Coated pit</keyword>
<dbReference type="EMBL" id="PYFQ01000014">
    <property type="protein sequence ID" value="PSK35619.1"/>
    <property type="molecule type" value="Genomic_DNA"/>
</dbReference>
<evidence type="ECO:0000256" key="3">
    <source>
        <dbReference type="ARBA" id="ARBA00023136"/>
    </source>
</evidence>
<dbReference type="PANTHER" id="PTHR10639:SF7">
    <property type="entry name" value="CLATHRIN LIGHT CHAIN"/>
    <property type="match status" value="1"/>
</dbReference>
<feature type="compositionally biased region" description="Acidic residues" evidence="7">
    <location>
        <begin position="73"/>
        <end position="84"/>
    </location>
</feature>
<dbReference type="STRING" id="418784.A0A2P7YI26"/>
<feature type="compositionally biased region" description="Basic and acidic residues" evidence="7">
    <location>
        <begin position="22"/>
        <end position="42"/>
    </location>
</feature>
<dbReference type="GO" id="GO:0030130">
    <property type="term" value="C:clathrin coat of trans-Golgi network vesicle"/>
    <property type="evidence" value="ECO:0007669"/>
    <property type="project" value="InterPro"/>
</dbReference>
<evidence type="ECO:0000313" key="8">
    <source>
        <dbReference type="EMBL" id="PSK35619.1"/>
    </source>
</evidence>
<dbReference type="AlphaFoldDB" id="A0A2P7YI26"/>
<dbReference type="GO" id="GO:0072583">
    <property type="term" value="P:clathrin-dependent endocytosis"/>
    <property type="evidence" value="ECO:0007669"/>
    <property type="project" value="TreeGrafter"/>
</dbReference>
<reference evidence="8 9" key="1">
    <citation type="submission" date="2018-03" db="EMBL/GenBank/DDBJ databases">
        <title>Candida pseudohaemulonii genome assembly and annotation.</title>
        <authorList>
            <person name="Munoz J.F."/>
            <person name="Gade L.G."/>
            <person name="Chow N.A."/>
            <person name="Litvintseva A.P."/>
            <person name="Loparev V.N."/>
            <person name="Cuomo C.A."/>
        </authorList>
    </citation>
    <scope>NUCLEOTIDE SEQUENCE [LARGE SCALE GENOMIC DNA]</scope>
    <source>
        <strain evidence="8 9">B12108</strain>
    </source>
</reference>
<dbReference type="InterPro" id="IPR000996">
    <property type="entry name" value="Clathrin_L-chain"/>
</dbReference>
<evidence type="ECO:0000256" key="4">
    <source>
        <dbReference type="ARBA" id="ARBA00023176"/>
    </source>
</evidence>
<dbReference type="GO" id="GO:0032050">
    <property type="term" value="F:clathrin heavy chain binding"/>
    <property type="evidence" value="ECO:0007669"/>
    <property type="project" value="TreeGrafter"/>
</dbReference>
<organism evidence="8 9">
    <name type="scientific">Candidozyma pseudohaemuli</name>
    <dbReference type="NCBI Taxonomy" id="418784"/>
    <lineage>
        <taxon>Eukaryota</taxon>
        <taxon>Fungi</taxon>
        <taxon>Dikarya</taxon>
        <taxon>Ascomycota</taxon>
        <taxon>Saccharomycotina</taxon>
        <taxon>Pichiomycetes</taxon>
        <taxon>Metschnikowiaceae</taxon>
        <taxon>Candidozyma</taxon>
    </lineage>
</organism>
<dbReference type="PANTHER" id="PTHR10639">
    <property type="entry name" value="CLATHRIN LIGHT CHAIN"/>
    <property type="match status" value="1"/>
</dbReference>
<feature type="compositionally biased region" description="Basic and acidic residues" evidence="7">
    <location>
        <begin position="95"/>
        <end position="109"/>
    </location>
</feature>
<comment type="similarity">
    <text evidence="2 6">Belongs to the clathrin light chain family.</text>
</comment>
<keyword evidence="9" id="KW-1185">Reference proteome</keyword>
<dbReference type="OrthoDB" id="5512at2759"/>